<comment type="caution">
    <text evidence="3">The sequence shown here is derived from an EMBL/GenBank/DDBJ whole genome shotgun (WGS) entry which is preliminary data.</text>
</comment>
<dbReference type="SUPFAM" id="SSF46934">
    <property type="entry name" value="UBA-like"/>
    <property type="match status" value="1"/>
</dbReference>
<name>A0ABD0KEG9_9CAEN</name>
<protein>
    <recommendedName>
        <fullName evidence="2">CUE domain-containing protein</fullName>
    </recommendedName>
</protein>
<evidence type="ECO:0000259" key="2">
    <source>
        <dbReference type="PROSITE" id="PS51140"/>
    </source>
</evidence>
<dbReference type="PANTHER" id="PTHR21494:SF0">
    <property type="entry name" value="ACTIVATING SIGNAL COINTEGRATOR 1 COMPLEX SUBUNIT 2"/>
    <property type="match status" value="1"/>
</dbReference>
<evidence type="ECO:0000313" key="4">
    <source>
        <dbReference type="Proteomes" id="UP001519460"/>
    </source>
</evidence>
<feature type="compositionally biased region" description="Polar residues" evidence="1">
    <location>
        <begin position="401"/>
        <end position="412"/>
    </location>
</feature>
<dbReference type="Proteomes" id="UP001519460">
    <property type="component" value="Unassembled WGS sequence"/>
</dbReference>
<dbReference type="Gene3D" id="1.10.8.10">
    <property type="entry name" value="DNA helicase RuvA subunit, C-terminal domain"/>
    <property type="match status" value="1"/>
</dbReference>
<feature type="compositionally biased region" description="Acidic residues" evidence="1">
    <location>
        <begin position="579"/>
        <end position="588"/>
    </location>
</feature>
<keyword evidence="4" id="KW-1185">Reference proteome</keyword>
<evidence type="ECO:0000313" key="3">
    <source>
        <dbReference type="EMBL" id="KAK7485554.1"/>
    </source>
</evidence>
<feature type="compositionally biased region" description="Polar residues" evidence="1">
    <location>
        <begin position="419"/>
        <end position="434"/>
    </location>
</feature>
<dbReference type="AlphaFoldDB" id="A0ABD0KEG9"/>
<proteinExistence type="predicted"/>
<feature type="compositionally biased region" description="Basic and acidic residues" evidence="1">
    <location>
        <begin position="702"/>
        <end position="713"/>
    </location>
</feature>
<dbReference type="InterPro" id="IPR009060">
    <property type="entry name" value="UBA-like_sf"/>
</dbReference>
<dbReference type="EMBL" id="JACVVK020000193">
    <property type="protein sequence ID" value="KAK7485554.1"/>
    <property type="molecule type" value="Genomic_DNA"/>
</dbReference>
<accession>A0ABD0KEG9</accession>
<dbReference type="InterPro" id="IPR052586">
    <property type="entry name" value="ASCC2"/>
</dbReference>
<feature type="region of interest" description="Disordered" evidence="1">
    <location>
        <begin position="572"/>
        <end position="713"/>
    </location>
</feature>
<evidence type="ECO:0000256" key="1">
    <source>
        <dbReference type="SAM" id="MobiDB-lite"/>
    </source>
</evidence>
<feature type="region of interest" description="Disordered" evidence="1">
    <location>
        <begin position="392"/>
        <end position="455"/>
    </location>
</feature>
<dbReference type="InterPro" id="IPR041800">
    <property type="entry name" value="ASCC2_CUE"/>
</dbReference>
<feature type="compositionally biased region" description="Acidic residues" evidence="1">
    <location>
        <begin position="625"/>
        <end position="635"/>
    </location>
</feature>
<dbReference type="PROSITE" id="PS51140">
    <property type="entry name" value="CUE"/>
    <property type="match status" value="1"/>
</dbReference>
<feature type="domain" description="CUE" evidence="2">
    <location>
        <begin position="461"/>
        <end position="504"/>
    </location>
</feature>
<dbReference type="CDD" id="cd14364">
    <property type="entry name" value="CUE_ASCC2"/>
    <property type="match status" value="1"/>
</dbReference>
<sequence length="713" mass="80421">MATGVPLDKKEINDGSAGTFPALHPHWVSKSRFVVYLPPPENASDQGQLGEWLERLQYLATDLHWLLQLSHHKFWCQAVFDETLHQMLESFLRFAPRSHDMYCELPSDARNLHDQVTRLVFLTYVRMATYKESKDNLLTPEVFGEIIYENFLFDIPKILDLCALYGRNNTALLSKMVGNIFTHQPHYLDDLRDAVPTILQVLSNICIKCGLETDASGLTPQKLAEGGCSVEADLVTMELSEFQDVLFYLADTAVTLTGLAHAYEKVIPAFQSSMKQRQFDSVRQKKLLRNKLQQARTHLLMAFHLVVDNTCLQPVLNDPRSAQHITLFNKHVEDFLATMSAVLGEKRFLADYEGQFSFQDDMDIFCQSSGDVDSDEAHYKYIQDAINSAFAAHGKRKKPKGNTNTGGRTSPDGSPCPPTAQQGTANGVRQQTTGPAGGCSAVVSTHTEPEGASARTVSGVELDSLICAVQDLLPHLGTGFIQRALEEFDFNPEKVVSAVLEDKLPQTLQGLDFSEERHNIYDNDEFDIFRSGSVDLNRIHKGKRDQEASLDDKGTIRQLKSLYEAYGSMDVPSMYDSQMYDDEYDDTYDTNNVGADDADSADELTQRRPFTVPQVLRQRAPKSEESEDSSEEEEQQRDSFVQDPAKRRAQQEQKRAARQQNAAQKYDVKGRGRGQGQSEDVLRNRRFKEKNKGARANHNRRTMADKKMNKGMY</sequence>
<feature type="compositionally biased region" description="Basic and acidic residues" evidence="1">
    <location>
        <begin position="644"/>
        <end position="655"/>
    </location>
</feature>
<dbReference type="InterPro" id="IPR003892">
    <property type="entry name" value="CUE"/>
</dbReference>
<dbReference type="PANTHER" id="PTHR21494">
    <property type="entry name" value="ACTIVATING SIGNAL COINTEGRATOR 1 COMPLEX SUBUNIT 2 ASC-1 COMPLEX SUBUNIT P100"/>
    <property type="match status" value="1"/>
</dbReference>
<organism evidence="3 4">
    <name type="scientific">Batillaria attramentaria</name>
    <dbReference type="NCBI Taxonomy" id="370345"/>
    <lineage>
        <taxon>Eukaryota</taxon>
        <taxon>Metazoa</taxon>
        <taxon>Spiralia</taxon>
        <taxon>Lophotrochozoa</taxon>
        <taxon>Mollusca</taxon>
        <taxon>Gastropoda</taxon>
        <taxon>Caenogastropoda</taxon>
        <taxon>Sorbeoconcha</taxon>
        <taxon>Cerithioidea</taxon>
        <taxon>Batillariidae</taxon>
        <taxon>Batillaria</taxon>
    </lineage>
</organism>
<reference evidence="3 4" key="1">
    <citation type="journal article" date="2023" name="Sci. Data">
        <title>Genome assembly of the Korean intertidal mud-creeper Batillaria attramentaria.</title>
        <authorList>
            <person name="Patra A.K."/>
            <person name="Ho P.T."/>
            <person name="Jun S."/>
            <person name="Lee S.J."/>
            <person name="Kim Y."/>
            <person name="Won Y.J."/>
        </authorList>
    </citation>
    <scope>NUCLEOTIDE SEQUENCE [LARGE SCALE GENOMIC DNA]</scope>
    <source>
        <strain evidence="3">Wonlab-2016</strain>
    </source>
</reference>
<feature type="compositionally biased region" description="Basic residues" evidence="1">
    <location>
        <begin position="684"/>
        <end position="701"/>
    </location>
</feature>
<gene>
    <name evidence="3" type="ORF">BaRGS_00023242</name>
</gene>